<feature type="binding site" evidence="4">
    <location>
        <position position="92"/>
    </location>
    <ligand>
        <name>Mg(2+)</name>
        <dbReference type="ChEBI" id="CHEBI:18420"/>
        <label>1</label>
        <note>catalytic</note>
    </ligand>
</feature>
<evidence type="ECO:0000256" key="4">
    <source>
        <dbReference type="PIRSR" id="PIRSR600760-2"/>
    </source>
</evidence>
<gene>
    <name evidence="5" type="ORF">EUU22_23890</name>
</gene>
<dbReference type="SUPFAM" id="SSF56655">
    <property type="entry name" value="Carbohydrate phosphatase"/>
    <property type="match status" value="1"/>
</dbReference>
<evidence type="ECO:0000313" key="5">
    <source>
        <dbReference type="EMBL" id="RYB97042.1"/>
    </source>
</evidence>
<dbReference type="Gene3D" id="3.30.540.10">
    <property type="entry name" value="Fructose-1,6-Bisphosphatase, subunit A, domain 1"/>
    <property type="match status" value="1"/>
</dbReference>
<sequence length="269" mass="28823">MTAALISDWQADLDLIAAAAREAAAVALTFFGQSPQVWWKNEGRSPVSAADHAANECLEERLRTARPSYGWLSEETDDDLGRLKSDTLFVVDPIDGTRAFIASKPTWCVSVAVVHRGKPVAGVLVAPALGEEYSTVEGGPALKNGKPIMVAAFDPVKKLRVATPMDIVNVFDAPLRGRIERVEHVPSLAYRIAMVAEGRIDATFVKPNSHDWDIAAADLILQQAGGRLTDLGGNALVYNRPEVTHGVLCAAVEGELPGLLERLAAVPRG</sequence>
<dbReference type="AlphaFoldDB" id="A0A4Q2S8P0"/>
<keyword evidence="2 4" id="KW-0479">Metal-binding</keyword>
<dbReference type="PANTHER" id="PTHR20854">
    <property type="entry name" value="INOSITOL MONOPHOSPHATASE"/>
    <property type="match status" value="1"/>
</dbReference>
<evidence type="ECO:0000256" key="2">
    <source>
        <dbReference type="ARBA" id="ARBA00022723"/>
    </source>
</evidence>
<name>A0A4Q2S8P0_9HYPH</name>
<evidence type="ECO:0000256" key="1">
    <source>
        <dbReference type="ARBA" id="ARBA00009759"/>
    </source>
</evidence>
<dbReference type="GO" id="GO:0046854">
    <property type="term" value="P:phosphatidylinositol phosphate biosynthetic process"/>
    <property type="evidence" value="ECO:0007669"/>
    <property type="project" value="InterPro"/>
</dbReference>
<dbReference type="OrthoDB" id="9785695at2"/>
<dbReference type="GO" id="GO:0008934">
    <property type="term" value="F:inositol monophosphate 1-phosphatase activity"/>
    <property type="evidence" value="ECO:0007669"/>
    <property type="project" value="TreeGrafter"/>
</dbReference>
<reference evidence="5 6" key="1">
    <citation type="submission" date="2019-01" db="EMBL/GenBank/DDBJ databases">
        <authorList>
            <person name="Deng T."/>
        </authorList>
    </citation>
    <scope>NUCLEOTIDE SEQUENCE [LARGE SCALE GENOMIC DNA]</scope>
    <source>
        <strain evidence="5 6">F8825</strain>
    </source>
</reference>
<evidence type="ECO:0000256" key="3">
    <source>
        <dbReference type="ARBA" id="ARBA00022842"/>
    </source>
</evidence>
<dbReference type="RefSeq" id="WP_129334474.1">
    <property type="nucleotide sequence ID" value="NZ_SDVB01000391.1"/>
</dbReference>
<dbReference type="EMBL" id="SDVB01000391">
    <property type="protein sequence ID" value="RYB97042.1"/>
    <property type="molecule type" value="Genomic_DNA"/>
</dbReference>
<feature type="binding site" evidence="4">
    <location>
        <position position="94"/>
    </location>
    <ligand>
        <name>Mg(2+)</name>
        <dbReference type="ChEBI" id="CHEBI:18420"/>
        <label>1</label>
        <note>catalytic</note>
    </ligand>
</feature>
<protein>
    <submittedName>
        <fullName evidence="5">3'(2'),5'-bisphosphate nucleotidase CysQ</fullName>
    </submittedName>
</protein>
<dbReference type="GO" id="GO:0046872">
    <property type="term" value="F:metal ion binding"/>
    <property type="evidence" value="ECO:0007669"/>
    <property type="project" value="UniProtKB-KW"/>
</dbReference>
<dbReference type="PANTHER" id="PTHR20854:SF4">
    <property type="entry name" value="INOSITOL-1-MONOPHOSPHATASE-RELATED"/>
    <property type="match status" value="1"/>
</dbReference>
<dbReference type="Gene3D" id="3.40.190.80">
    <property type="match status" value="1"/>
</dbReference>
<keyword evidence="6" id="KW-1185">Reference proteome</keyword>
<accession>A0A4Q2S8P0</accession>
<evidence type="ECO:0000313" key="6">
    <source>
        <dbReference type="Proteomes" id="UP000291088"/>
    </source>
</evidence>
<comment type="caution">
    <text evidence="5">The sequence shown here is derived from an EMBL/GenBank/DDBJ whole genome shotgun (WGS) entry which is preliminary data.</text>
</comment>
<feature type="binding site" evidence="4">
    <location>
        <position position="74"/>
    </location>
    <ligand>
        <name>Mg(2+)</name>
        <dbReference type="ChEBI" id="CHEBI:18420"/>
        <label>1</label>
        <note>catalytic</note>
    </ligand>
</feature>
<comment type="similarity">
    <text evidence="1">Belongs to the inositol monophosphatase superfamily.</text>
</comment>
<feature type="binding site" evidence="4">
    <location>
        <position position="213"/>
    </location>
    <ligand>
        <name>Mg(2+)</name>
        <dbReference type="ChEBI" id="CHEBI:18420"/>
        <label>1</label>
        <note>catalytic</note>
    </ligand>
</feature>
<dbReference type="PROSITE" id="PS00630">
    <property type="entry name" value="IMP_2"/>
    <property type="match status" value="1"/>
</dbReference>
<feature type="binding site" evidence="4">
    <location>
        <position position="95"/>
    </location>
    <ligand>
        <name>Mg(2+)</name>
        <dbReference type="ChEBI" id="CHEBI:18420"/>
        <label>1</label>
        <note>catalytic</note>
    </ligand>
</feature>
<proteinExistence type="inferred from homology"/>
<comment type="cofactor">
    <cofactor evidence="4">
        <name>Mg(2+)</name>
        <dbReference type="ChEBI" id="CHEBI:18420"/>
    </cofactor>
</comment>
<dbReference type="Proteomes" id="UP000291088">
    <property type="component" value="Unassembled WGS sequence"/>
</dbReference>
<dbReference type="GO" id="GO:0006020">
    <property type="term" value="P:inositol metabolic process"/>
    <property type="evidence" value="ECO:0007669"/>
    <property type="project" value="TreeGrafter"/>
</dbReference>
<dbReference type="CDD" id="cd01638">
    <property type="entry name" value="CysQ"/>
    <property type="match status" value="1"/>
</dbReference>
<dbReference type="GO" id="GO:0007165">
    <property type="term" value="P:signal transduction"/>
    <property type="evidence" value="ECO:0007669"/>
    <property type="project" value="TreeGrafter"/>
</dbReference>
<dbReference type="InterPro" id="IPR000760">
    <property type="entry name" value="Inositol_monophosphatase-like"/>
</dbReference>
<keyword evidence="3 4" id="KW-0460">Magnesium</keyword>
<organism evidence="5 6">
    <name type="scientific">Ciceribacter ferrooxidans</name>
    <dbReference type="NCBI Taxonomy" id="2509717"/>
    <lineage>
        <taxon>Bacteria</taxon>
        <taxon>Pseudomonadati</taxon>
        <taxon>Pseudomonadota</taxon>
        <taxon>Alphaproteobacteria</taxon>
        <taxon>Hyphomicrobiales</taxon>
        <taxon>Rhizobiaceae</taxon>
        <taxon>Ciceribacter</taxon>
    </lineage>
</organism>
<dbReference type="InterPro" id="IPR020550">
    <property type="entry name" value="Inositol_monophosphatase_CS"/>
</dbReference>
<dbReference type="PRINTS" id="PR00377">
    <property type="entry name" value="IMPHPHTASES"/>
</dbReference>
<dbReference type="Pfam" id="PF00459">
    <property type="entry name" value="Inositol_P"/>
    <property type="match status" value="1"/>
</dbReference>